<feature type="compositionally biased region" description="Basic residues" evidence="1">
    <location>
        <begin position="75"/>
        <end position="85"/>
    </location>
</feature>
<dbReference type="GeneID" id="36624466"/>
<dbReference type="AlphaFoldDB" id="A0A2T4AJ43"/>
<feature type="compositionally biased region" description="Basic and acidic residues" evidence="1">
    <location>
        <begin position="26"/>
        <end position="37"/>
    </location>
</feature>
<dbReference type="RefSeq" id="XP_024776782.1">
    <property type="nucleotide sequence ID" value="XM_024915897.1"/>
</dbReference>
<sequence>MSGAMSLAMMPVGCQVARSKQRAKGGKPETRVDENPKQKPRRTKRGTLSAREAQNEQGFWRAEEEEEERTERGSTRKRKGSRRPGGHSDGGFEWPGEQEKREPGRCLDGDGVPACAASVASRITDGIGAQARMEKRDTPREGPGPLKWMHLTLYPGPRERERERPLEEKSMELKEVVVG</sequence>
<feature type="region of interest" description="Disordered" evidence="1">
    <location>
        <begin position="126"/>
        <end position="179"/>
    </location>
</feature>
<evidence type="ECO:0000313" key="2">
    <source>
        <dbReference type="EMBL" id="PTB57105.1"/>
    </source>
</evidence>
<accession>A0A2T4AJ43</accession>
<evidence type="ECO:0000256" key="1">
    <source>
        <dbReference type="SAM" id="MobiDB-lite"/>
    </source>
</evidence>
<reference evidence="2 3" key="1">
    <citation type="submission" date="2016-07" db="EMBL/GenBank/DDBJ databases">
        <title>Multiple horizontal gene transfer events from other fungi enriched the ability of initially mycotrophic Trichoderma (Ascomycota) to feed on dead plant biomass.</title>
        <authorList>
            <consortium name="DOE Joint Genome Institute"/>
            <person name="Aerts A."/>
            <person name="Atanasova L."/>
            <person name="Chenthamara K."/>
            <person name="Zhang J."/>
            <person name="Grujic M."/>
            <person name="Henrissat B."/>
            <person name="Kuo A."/>
            <person name="Salamov A."/>
            <person name="Lipzen A."/>
            <person name="Labutti K."/>
            <person name="Barry K."/>
            <person name="Miao Y."/>
            <person name="Rahimi M.J."/>
            <person name="Shen Q."/>
            <person name="Grigoriev I.V."/>
            <person name="Kubicek C.P."/>
            <person name="Druzhinina I.S."/>
        </authorList>
    </citation>
    <scope>NUCLEOTIDE SEQUENCE [LARGE SCALE GENOMIC DNA]</scope>
    <source>
        <strain evidence="2 3">CBS 226.95</strain>
    </source>
</reference>
<organism evidence="2 3">
    <name type="scientific">Trichoderma harzianum CBS 226.95</name>
    <dbReference type="NCBI Taxonomy" id="983964"/>
    <lineage>
        <taxon>Eukaryota</taxon>
        <taxon>Fungi</taxon>
        <taxon>Dikarya</taxon>
        <taxon>Ascomycota</taxon>
        <taxon>Pezizomycotina</taxon>
        <taxon>Sordariomycetes</taxon>
        <taxon>Hypocreomycetidae</taxon>
        <taxon>Hypocreales</taxon>
        <taxon>Hypocreaceae</taxon>
        <taxon>Trichoderma</taxon>
    </lineage>
</organism>
<gene>
    <name evidence="2" type="ORF">M431DRAFT_480705</name>
</gene>
<feature type="compositionally biased region" description="Basic and acidic residues" evidence="1">
    <location>
        <begin position="97"/>
        <end position="108"/>
    </location>
</feature>
<evidence type="ECO:0000313" key="3">
    <source>
        <dbReference type="Proteomes" id="UP000241690"/>
    </source>
</evidence>
<proteinExistence type="predicted"/>
<keyword evidence="3" id="KW-1185">Reference proteome</keyword>
<feature type="compositionally biased region" description="Basic and acidic residues" evidence="1">
    <location>
        <begin position="157"/>
        <end position="179"/>
    </location>
</feature>
<dbReference type="Proteomes" id="UP000241690">
    <property type="component" value="Unassembled WGS sequence"/>
</dbReference>
<protein>
    <submittedName>
        <fullName evidence="2">Uncharacterized protein</fullName>
    </submittedName>
</protein>
<feature type="region of interest" description="Disordered" evidence="1">
    <location>
        <begin position="1"/>
        <end position="109"/>
    </location>
</feature>
<dbReference type="EMBL" id="KZ679678">
    <property type="protein sequence ID" value="PTB57105.1"/>
    <property type="molecule type" value="Genomic_DNA"/>
</dbReference>
<name>A0A2T4AJ43_TRIHA</name>